<gene>
    <name evidence="2" type="ORF">CR164_07605</name>
</gene>
<accession>A0A317T8X3</accession>
<dbReference type="GO" id="GO:0005524">
    <property type="term" value="F:ATP binding"/>
    <property type="evidence" value="ECO:0007669"/>
    <property type="project" value="InterPro"/>
</dbReference>
<dbReference type="Proteomes" id="UP000246278">
    <property type="component" value="Unassembled WGS sequence"/>
</dbReference>
<keyword evidence="3" id="KW-1185">Reference proteome</keyword>
<comment type="caution">
    <text evidence="2">The sequence shown here is derived from an EMBL/GenBank/DDBJ whole genome shotgun (WGS) entry which is preliminary data.</text>
</comment>
<dbReference type="PANTHER" id="PTHR10285">
    <property type="entry name" value="URIDINE KINASE"/>
    <property type="match status" value="1"/>
</dbReference>
<dbReference type="InterPro" id="IPR027417">
    <property type="entry name" value="P-loop_NTPase"/>
</dbReference>
<dbReference type="RefSeq" id="WP_110023321.1">
    <property type="nucleotide sequence ID" value="NZ_PDNZ01000004.1"/>
</dbReference>
<name>A0A317T8X3_9CHLB</name>
<keyword evidence="2" id="KW-0418">Kinase</keyword>
<organism evidence="2 3">
    <name type="scientific">Prosthecochloris marina</name>
    <dbReference type="NCBI Taxonomy" id="2017681"/>
    <lineage>
        <taxon>Bacteria</taxon>
        <taxon>Pseudomonadati</taxon>
        <taxon>Chlorobiota</taxon>
        <taxon>Chlorobiia</taxon>
        <taxon>Chlorobiales</taxon>
        <taxon>Chlorobiaceae</taxon>
        <taxon>Prosthecochloris</taxon>
    </lineage>
</organism>
<dbReference type="SUPFAM" id="SSF52540">
    <property type="entry name" value="P-loop containing nucleoside triphosphate hydrolases"/>
    <property type="match status" value="1"/>
</dbReference>
<evidence type="ECO:0000313" key="2">
    <source>
        <dbReference type="EMBL" id="PWW82187.1"/>
    </source>
</evidence>
<dbReference type="EMBL" id="PDNZ01000004">
    <property type="protein sequence ID" value="PWW82187.1"/>
    <property type="molecule type" value="Genomic_DNA"/>
</dbReference>
<sequence length="225" mass="26188">MLGDVLLINDQHKSAAKSIMERVLVDRRELEKSSPGYKFVVAISGESGAGKSELAHSLALLLKGCNIRVKILHTDNYYRVPPLERREHRISNEYKSVGFGEYDWNLLHDNIDDFRKDKQVFIPCIDIITEEVDQLFTDFSKIQLLIIDGLYAIRTDDIDLRVFIDLTYHKTKINQMLRCKEPADGYRWEVLEREHHHVRSLKPLADLHVDCNFDVFESCVDIEDE</sequence>
<dbReference type="Pfam" id="PF00485">
    <property type="entry name" value="PRK"/>
    <property type="match status" value="1"/>
</dbReference>
<dbReference type="Gene3D" id="3.40.50.300">
    <property type="entry name" value="P-loop containing nucleotide triphosphate hydrolases"/>
    <property type="match status" value="1"/>
</dbReference>
<evidence type="ECO:0000259" key="1">
    <source>
        <dbReference type="Pfam" id="PF00485"/>
    </source>
</evidence>
<dbReference type="InterPro" id="IPR006083">
    <property type="entry name" value="PRK/URK"/>
</dbReference>
<evidence type="ECO:0000313" key="3">
    <source>
        <dbReference type="Proteomes" id="UP000246278"/>
    </source>
</evidence>
<keyword evidence="2" id="KW-0808">Transferase</keyword>
<protein>
    <submittedName>
        <fullName evidence="2">Uridine kinase</fullName>
    </submittedName>
</protein>
<feature type="domain" description="Phosphoribulokinase/uridine kinase" evidence="1">
    <location>
        <begin position="40"/>
        <end position="166"/>
    </location>
</feature>
<reference evidence="3" key="1">
    <citation type="submission" date="2017-10" db="EMBL/GenBank/DDBJ databases">
        <authorList>
            <person name="Gaisin V.A."/>
            <person name="Rysina M.S."/>
            <person name="Grouzdev D.S."/>
        </authorList>
    </citation>
    <scope>NUCLEOTIDE SEQUENCE [LARGE SCALE GENOMIC DNA]</scope>
    <source>
        <strain evidence="3">V1</strain>
    </source>
</reference>
<proteinExistence type="predicted"/>
<dbReference type="OrthoDB" id="1420794at2"/>
<dbReference type="AlphaFoldDB" id="A0A317T8X3"/>
<dbReference type="GO" id="GO:0016301">
    <property type="term" value="F:kinase activity"/>
    <property type="evidence" value="ECO:0007669"/>
    <property type="project" value="UniProtKB-KW"/>
</dbReference>